<sequence>MERAGHDNASLAHSGKNTHIPQKQSKPRAALILYGSETGNAQDVAEEVGRMAERLRFDTTVLDMDTAQLKDIVKPTAVIFALSTTGQGEMPQNARLFWKTLLSGALKSGILRRVRFSSFGLGDSSYARYNVAHRMLCGRMQQLGAQLFSERGEGNEQHPEGHSAGFREWIVSLRQGLLDSFPLPNGVEPIADDEFLEPKWKLELSEHVSLANGYSHAPDSTNGDAAAIVVTGDLTNGHAIAKEEDVVAQNEPSPALMPVKGAHVAKLVANERVTTPGHFQDVRLADLRLDDQVSYGPGAIAVIYPKNFPGDIQEFIDLMGWQSVADKSLALRPNTNHDLGQSHSPSPLRHLDLVNVTLTIRCLLENVLDIMSIPRRSFFASLSHFANTDNEDSAYQKERLLELANPELIDELWDYTTRPKRTILEVMMDFTTIKIPWQYCLSVLPMMKGRQFSIASGGHLKTDDVGRTRVQLLVAIAEPPSPIIKYRRRYGICTRYMASLRAGQELAIGMQEGYLDVRPSELAVPVVMIGPGTGLAPMRSMIWQRLLWSQTTEFKAGGKGRLDGDILIFGCRNEDGDYFFRDEGETFQSQHGLTVLTAFSRDKDKPRQYVQDQIRQNAHQIRQALLERKGKVYVCGSSGNMPKGVREALIEILSMKQEQQGFMGREEAEEYLDHMEKQGRYKQETW</sequence>
<accession>A0ACC3MB69</accession>
<evidence type="ECO:0000313" key="1">
    <source>
        <dbReference type="EMBL" id="KAK3683212.1"/>
    </source>
</evidence>
<reference evidence="1" key="1">
    <citation type="submission" date="2023-07" db="EMBL/GenBank/DDBJ databases">
        <title>Black Yeasts Isolated from many extreme environments.</title>
        <authorList>
            <person name="Coleine C."/>
            <person name="Stajich J.E."/>
            <person name="Selbmann L."/>
        </authorList>
    </citation>
    <scope>NUCLEOTIDE SEQUENCE</scope>
    <source>
        <strain evidence="1">CCFEE 5714</strain>
    </source>
</reference>
<organism evidence="1 2">
    <name type="scientific">Vermiconidia calcicola</name>
    <dbReference type="NCBI Taxonomy" id="1690605"/>
    <lineage>
        <taxon>Eukaryota</taxon>
        <taxon>Fungi</taxon>
        <taxon>Dikarya</taxon>
        <taxon>Ascomycota</taxon>
        <taxon>Pezizomycotina</taxon>
        <taxon>Dothideomycetes</taxon>
        <taxon>Dothideomycetidae</taxon>
        <taxon>Mycosphaerellales</taxon>
        <taxon>Extremaceae</taxon>
        <taxon>Vermiconidia</taxon>
    </lineage>
</organism>
<dbReference type="EMBL" id="JAUTXU010000358">
    <property type="protein sequence ID" value="KAK3683212.1"/>
    <property type="molecule type" value="Genomic_DNA"/>
</dbReference>
<evidence type="ECO:0000313" key="2">
    <source>
        <dbReference type="Proteomes" id="UP001281147"/>
    </source>
</evidence>
<keyword evidence="2" id="KW-1185">Reference proteome</keyword>
<name>A0ACC3MB69_9PEZI</name>
<comment type="caution">
    <text evidence="1">The sequence shown here is derived from an EMBL/GenBank/DDBJ whole genome shotgun (WGS) entry which is preliminary data.</text>
</comment>
<dbReference type="Proteomes" id="UP001281147">
    <property type="component" value="Unassembled WGS sequence"/>
</dbReference>
<protein>
    <submittedName>
        <fullName evidence="1">NAPDH-dependent diflavin reductase</fullName>
    </submittedName>
</protein>
<gene>
    <name evidence="1" type="primary">TAH18_2</name>
    <name evidence="1" type="ORF">LTR37_020454</name>
</gene>
<proteinExistence type="predicted"/>